<evidence type="ECO:0000259" key="2">
    <source>
        <dbReference type="PROSITE" id="PS50222"/>
    </source>
</evidence>
<dbReference type="InterPro" id="IPR011992">
    <property type="entry name" value="EF-hand-dom_pair"/>
</dbReference>
<dbReference type="Gene3D" id="1.10.238.10">
    <property type="entry name" value="EF-hand"/>
    <property type="match status" value="1"/>
</dbReference>
<proteinExistence type="predicted"/>
<feature type="non-terminal residue" evidence="4">
    <location>
        <position position="109"/>
    </location>
</feature>
<feature type="domain" description="EF-hand" evidence="2">
    <location>
        <begin position="32"/>
        <end position="67"/>
    </location>
</feature>
<dbReference type="InterPro" id="IPR002048">
    <property type="entry name" value="EF_hand_dom"/>
</dbReference>
<dbReference type="SMART" id="SM00054">
    <property type="entry name" value="EFh"/>
    <property type="match status" value="2"/>
</dbReference>
<evidence type="ECO:0000313" key="3">
    <source>
        <dbReference type="Proteomes" id="UP000694865"/>
    </source>
</evidence>
<organism evidence="3 4">
    <name type="scientific">Saccoglossus kowalevskii</name>
    <name type="common">Acorn worm</name>
    <dbReference type="NCBI Taxonomy" id="10224"/>
    <lineage>
        <taxon>Eukaryota</taxon>
        <taxon>Metazoa</taxon>
        <taxon>Hemichordata</taxon>
        <taxon>Enteropneusta</taxon>
        <taxon>Harrimaniidae</taxon>
        <taxon>Saccoglossus</taxon>
    </lineage>
</organism>
<dbReference type="Proteomes" id="UP000694865">
    <property type="component" value="Unplaced"/>
</dbReference>
<dbReference type="PANTHER" id="PTHR47500">
    <property type="entry name" value="EF-HAND CALCIUM-BINDING DOMAIN-CONTAINING PROTEIN"/>
    <property type="match status" value="1"/>
</dbReference>
<dbReference type="SUPFAM" id="SSF47473">
    <property type="entry name" value="EF-hand"/>
    <property type="match status" value="1"/>
</dbReference>
<evidence type="ECO:0000256" key="1">
    <source>
        <dbReference type="ARBA" id="ARBA00022837"/>
    </source>
</evidence>
<keyword evidence="1" id="KW-0106">Calcium</keyword>
<evidence type="ECO:0000313" key="4">
    <source>
        <dbReference type="RefSeq" id="XP_006813292.1"/>
    </source>
</evidence>
<dbReference type="CDD" id="cd00051">
    <property type="entry name" value="EFh"/>
    <property type="match status" value="1"/>
</dbReference>
<dbReference type="RefSeq" id="XP_006813292.1">
    <property type="nucleotide sequence ID" value="XM_006813229.1"/>
</dbReference>
<dbReference type="InterPro" id="IPR018247">
    <property type="entry name" value="EF_Hand_1_Ca_BS"/>
</dbReference>
<dbReference type="InterPro" id="IPR043520">
    <property type="entry name" value="SPT21"/>
</dbReference>
<keyword evidence="3" id="KW-1185">Reference proteome</keyword>
<dbReference type="Pfam" id="PF13499">
    <property type="entry name" value="EF-hand_7"/>
    <property type="match status" value="1"/>
</dbReference>
<name>A0ABM0LZV1_SACKO</name>
<accession>A0ABM0LZV1</accession>
<sequence>FREVFDLFDSNGGGSIDADEFSQALDSVDIQIPPNEIAEIMATIDNDGNGEIDFDEFLLLMTNTERFLETFVENKDGSTIDPNHRETLLFDALTQFMKKSALKAMDEIV</sequence>
<dbReference type="PANTHER" id="PTHR47500:SF3">
    <property type="entry name" value="EF-HAND DOMAIN-CONTAINING PROTEIN"/>
    <property type="match status" value="1"/>
</dbReference>
<dbReference type="PROSITE" id="PS00018">
    <property type="entry name" value="EF_HAND_1"/>
    <property type="match status" value="2"/>
</dbReference>
<feature type="domain" description="EF-hand" evidence="2">
    <location>
        <begin position="1"/>
        <end position="31"/>
    </location>
</feature>
<dbReference type="GeneID" id="102801028"/>
<gene>
    <name evidence="4" type="primary">LOC102801028</name>
</gene>
<reference evidence="4" key="1">
    <citation type="submission" date="2025-08" db="UniProtKB">
        <authorList>
            <consortium name="RefSeq"/>
        </authorList>
    </citation>
    <scope>IDENTIFICATION</scope>
    <source>
        <tissue evidence="4">Testes</tissue>
    </source>
</reference>
<protein>
    <submittedName>
        <fullName evidence="4">Probable calcium-binding protein CML8-like</fullName>
    </submittedName>
</protein>
<feature type="non-terminal residue" evidence="4">
    <location>
        <position position="1"/>
    </location>
</feature>
<dbReference type="PROSITE" id="PS50222">
    <property type="entry name" value="EF_HAND_2"/>
    <property type="match status" value="2"/>
</dbReference>